<dbReference type="AlphaFoldDB" id="A0A553HN57"/>
<feature type="region of interest" description="Disordered" evidence="1">
    <location>
        <begin position="47"/>
        <end position="87"/>
    </location>
</feature>
<proteinExistence type="predicted"/>
<reference evidence="3" key="1">
    <citation type="submission" date="2019-06" db="EMBL/GenBank/DDBJ databases">
        <title>Draft genome sequence of the griseofulvin-producing fungus Xylaria cubensis strain G536.</title>
        <authorList>
            <person name="Mead M.E."/>
            <person name="Raja H.A."/>
            <person name="Steenwyk J.L."/>
            <person name="Knowles S.L."/>
            <person name="Oberlies N.H."/>
            <person name="Rokas A."/>
        </authorList>
    </citation>
    <scope>NUCLEOTIDE SEQUENCE [LARGE SCALE GENOMIC DNA]</scope>
    <source>
        <strain evidence="3">G536</strain>
    </source>
</reference>
<comment type="caution">
    <text evidence="2">The sequence shown here is derived from an EMBL/GenBank/DDBJ whole genome shotgun (WGS) entry which is preliminary data.</text>
</comment>
<accession>A0A553HN57</accession>
<dbReference type="Proteomes" id="UP000319160">
    <property type="component" value="Unassembled WGS sequence"/>
</dbReference>
<name>A0A553HN57_9PEZI</name>
<protein>
    <submittedName>
        <fullName evidence="2">Uncharacterized protein</fullName>
    </submittedName>
</protein>
<evidence type="ECO:0000313" key="2">
    <source>
        <dbReference type="EMBL" id="TRX89347.1"/>
    </source>
</evidence>
<evidence type="ECO:0000256" key="1">
    <source>
        <dbReference type="SAM" id="MobiDB-lite"/>
    </source>
</evidence>
<feature type="compositionally biased region" description="Basic and acidic residues" evidence="1">
    <location>
        <begin position="59"/>
        <end position="68"/>
    </location>
</feature>
<dbReference type="EMBL" id="VFLP01000069">
    <property type="protein sequence ID" value="TRX89347.1"/>
    <property type="molecule type" value="Genomic_DNA"/>
</dbReference>
<evidence type="ECO:0000313" key="3">
    <source>
        <dbReference type="Proteomes" id="UP000319160"/>
    </source>
</evidence>
<keyword evidence="3" id="KW-1185">Reference proteome</keyword>
<organism evidence="2 3">
    <name type="scientific">Xylaria flabelliformis</name>
    <dbReference type="NCBI Taxonomy" id="2512241"/>
    <lineage>
        <taxon>Eukaryota</taxon>
        <taxon>Fungi</taxon>
        <taxon>Dikarya</taxon>
        <taxon>Ascomycota</taxon>
        <taxon>Pezizomycotina</taxon>
        <taxon>Sordariomycetes</taxon>
        <taxon>Xylariomycetidae</taxon>
        <taxon>Xylariales</taxon>
        <taxon>Xylariaceae</taxon>
        <taxon>Xylaria</taxon>
    </lineage>
</organism>
<dbReference type="OrthoDB" id="4702767at2759"/>
<gene>
    <name evidence="2" type="ORF">FHL15_009784</name>
</gene>
<sequence>MTKAVIFSITSSLLSMPPNMDYNLLAVGRWTDDRAINQLAVTRSQQNSRSHYLYPSAEPQRRESRSSKADYAGSGRGNHYSRLSKAEDVLLSTRPRDAIREIRAAQMIQRQHPACFVKAEGGQQGNEATAKPSGSLSRVERHLLKQASAYLLLDEREVKFRKVYWTGTGTGTG</sequence>